<accession>A0A919P3X6</accession>
<dbReference type="PANTHER" id="PTHR43877">
    <property type="entry name" value="AMINOALKYLPHOSPHONATE N-ACETYLTRANSFERASE-RELATED-RELATED"/>
    <property type="match status" value="1"/>
</dbReference>
<organism evidence="4 5">
    <name type="scientific">Cellulomonas chitinilytica</name>
    <dbReference type="NCBI Taxonomy" id="398759"/>
    <lineage>
        <taxon>Bacteria</taxon>
        <taxon>Bacillati</taxon>
        <taxon>Actinomycetota</taxon>
        <taxon>Actinomycetes</taxon>
        <taxon>Micrococcales</taxon>
        <taxon>Cellulomonadaceae</taxon>
        <taxon>Cellulomonas</taxon>
    </lineage>
</organism>
<keyword evidence="2" id="KW-0012">Acyltransferase</keyword>
<keyword evidence="5" id="KW-1185">Reference proteome</keyword>
<dbReference type="EMBL" id="BONK01000008">
    <property type="protein sequence ID" value="GIG21810.1"/>
    <property type="molecule type" value="Genomic_DNA"/>
</dbReference>
<evidence type="ECO:0000313" key="5">
    <source>
        <dbReference type="Proteomes" id="UP000632740"/>
    </source>
</evidence>
<proteinExistence type="predicted"/>
<feature type="domain" description="N-acetyltransferase" evidence="3">
    <location>
        <begin position="16"/>
        <end position="167"/>
    </location>
</feature>
<dbReference type="InterPro" id="IPR000182">
    <property type="entry name" value="GNAT_dom"/>
</dbReference>
<dbReference type="GO" id="GO:0016747">
    <property type="term" value="F:acyltransferase activity, transferring groups other than amino-acyl groups"/>
    <property type="evidence" value="ECO:0007669"/>
    <property type="project" value="InterPro"/>
</dbReference>
<gene>
    <name evidence="4" type="ORF">Cch01nite_25340</name>
</gene>
<evidence type="ECO:0000313" key="4">
    <source>
        <dbReference type="EMBL" id="GIG21810.1"/>
    </source>
</evidence>
<dbReference type="Pfam" id="PF00583">
    <property type="entry name" value="Acetyltransf_1"/>
    <property type="match status" value="1"/>
</dbReference>
<dbReference type="InterPro" id="IPR050832">
    <property type="entry name" value="Bact_Acetyltransf"/>
</dbReference>
<evidence type="ECO:0000256" key="2">
    <source>
        <dbReference type="ARBA" id="ARBA00023315"/>
    </source>
</evidence>
<dbReference type="PROSITE" id="PS51186">
    <property type="entry name" value="GNAT"/>
    <property type="match status" value="1"/>
</dbReference>
<dbReference type="SUPFAM" id="SSF55729">
    <property type="entry name" value="Acyl-CoA N-acyltransferases (Nat)"/>
    <property type="match status" value="1"/>
</dbReference>
<dbReference type="CDD" id="cd04301">
    <property type="entry name" value="NAT_SF"/>
    <property type="match status" value="1"/>
</dbReference>
<reference evidence="4" key="1">
    <citation type="submission" date="2021-01" db="EMBL/GenBank/DDBJ databases">
        <title>Whole genome shotgun sequence of Cellulomonas chitinilytica NBRC 110799.</title>
        <authorList>
            <person name="Komaki H."/>
            <person name="Tamura T."/>
        </authorList>
    </citation>
    <scope>NUCLEOTIDE SEQUENCE</scope>
    <source>
        <strain evidence="4">NBRC 110799</strain>
    </source>
</reference>
<comment type="caution">
    <text evidence="4">The sequence shown here is derived from an EMBL/GenBank/DDBJ whole genome shotgun (WGS) entry which is preliminary data.</text>
</comment>
<name>A0A919P3X6_9CELL</name>
<sequence length="167" mass="18185">MPGVTLTILSARGVDLTVRRAAAADVPAVVALLERDPVARARGDYEDVVDASAYLRAFDRIDADPAQLLVVADLPDAPVVATMQLTWIPGLARAGATRLQVEAVRVDEEHRSRGIGEALVRWACEEGERQGATLVQLTSDRTRDRAHAFYERLGFVASHVGFKRRLG</sequence>
<dbReference type="Gene3D" id="3.40.630.30">
    <property type="match status" value="1"/>
</dbReference>
<protein>
    <submittedName>
        <fullName evidence="4">GNAT family acetyltransferase</fullName>
    </submittedName>
</protein>
<dbReference type="Proteomes" id="UP000632740">
    <property type="component" value="Unassembled WGS sequence"/>
</dbReference>
<dbReference type="InterPro" id="IPR016181">
    <property type="entry name" value="Acyl_CoA_acyltransferase"/>
</dbReference>
<dbReference type="PANTHER" id="PTHR43877:SF1">
    <property type="entry name" value="ACETYLTRANSFERASE"/>
    <property type="match status" value="1"/>
</dbReference>
<keyword evidence="1" id="KW-0808">Transferase</keyword>
<dbReference type="AlphaFoldDB" id="A0A919P3X6"/>
<evidence type="ECO:0000259" key="3">
    <source>
        <dbReference type="PROSITE" id="PS51186"/>
    </source>
</evidence>
<evidence type="ECO:0000256" key="1">
    <source>
        <dbReference type="ARBA" id="ARBA00022679"/>
    </source>
</evidence>